<gene>
    <name evidence="12" type="primary">dnaG</name>
    <name evidence="18" type="ORF">LBAT_0846</name>
</gene>
<evidence type="ECO:0000256" key="8">
    <source>
        <dbReference type="ARBA" id="ARBA00022833"/>
    </source>
</evidence>
<dbReference type="RefSeq" id="WP_060459438.1">
    <property type="nucleotide sequence ID" value="NZ_AP014808.1"/>
</dbReference>
<comment type="domain">
    <text evidence="12">Contains an N-terminal zinc-binding domain, a central core domain that contains the primase activity, and a C-terminal DnaB-binding domain.</text>
</comment>
<evidence type="ECO:0000256" key="2">
    <source>
        <dbReference type="ARBA" id="ARBA00022515"/>
    </source>
</evidence>
<dbReference type="STRING" id="1600.LBAT_0846"/>
<evidence type="ECO:0000256" key="6">
    <source>
        <dbReference type="ARBA" id="ARBA00022723"/>
    </source>
</evidence>
<dbReference type="SUPFAM" id="SSF57783">
    <property type="entry name" value="Zinc beta-ribbon"/>
    <property type="match status" value="1"/>
</dbReference>
<dbReference type="InterPro" id="IPR016136">
    <property type="entry name" value="DNA_helicase_N/primase_C"/>
</dbReference>
<keyword evidence="4 12" id="KW-0548">Nucleotidyltransferase</keyword>
<comment type="function">
    <text evidence="12 13">RNA polymerase that catalyzes the synthesis of short RNA molecules used as primers for DNA polymerase during DNA replication.</text>
</comment>
<reference evidence="18 19" key="1">
    <citation type="submission" date="2015-03" db="EMBL/GenBank/DDBJ databases">
        <title>Complete genome sequence of Lactobacillus acetotolerans NBRC 13120.</title>
        <authorList>
            <person name="Toh H."/>
            <person name="Morita H."/>
            <person name="Fujita N."/>
        </authorList>
    </citation>
    <scope>NUCLEOTIDE SEQUENCE [LARGE SCALE GENOMIC DNA]</scope>
    <source>
        <strain evidence="18 19">NBRC 13120</strain>
    </source>
</reference>
<comment type="catalytic activity">
    <reaction evidence="12">
        <text>ssDNA + n NTP = ssDNA/pppN(pN)n-1 hybrid + (n-1) diphosphate.</text>
        <dbReference type="EC" id="2.7.7.101"/>
    </reaction>
</comment>
<dbReference type="InterPro" id="IPR006171">
    <property type="entry name" value="TOPRIM_dom"/>
</dbReference>
<organism evidence="18 19">
    <name type="scientific">Lactobacillus acetotolerans</name>
    <dbReference type="NCBI Taxonomy" id="1600"/>
    <lineage>
        <taxon>Bacteria</taxon>
        <taxon>Bacillati</taxon>
        <taxon>Bacillota</taxon>
        <taxon>Bacilli</taxon>
        <taxon>Lactobacillales</taxon>
        <taxon>Lactobacillaceae</taxon>
        <taxon>Lactobacillus</taxon>
    </lineage>
</organism>
<keyword evidence="15" id="KW-0175">Coiled coil</keyword>
<keyword evidence="3 12" id="KW-0808">Transferase</keyword>
<evidence type="ECO:0000256" key="16">
    <source>
        <dbReference type="SAM" id="MobiDB-lite"/>
    </source>
</evidence>
<dbReference type="Gene3D" id="3.90.980.10">
    <property type="entry name" value="DNA primase, catalytic core, N-terminal domain"/>
    <property type="match status" value="1"/>
</dbReference>
<feature type="coiled-coil region" evidence="15">
    <location>
        <begin position="564"/>
        <end position="591"/>
    </location>
</feature>
<comment type="cofactor">
    <cofactor evidence="12 13 14">
        <name>Zn(2+)</name>
        <dbReference type="ChEBI" id="CHEBI:29105"/>
    </cofactor>
    <text evidence="12 13 14">Binds 1 zinc ion per monomer.</text>
</comment>
<keyword evidence="2 12" id="KW-0639">Primosome</keyword>
<dbReference type="GO" id="GO:0006269">
    <property type="term" value="P:DNA replication, synthesis of primer"/>
    <property type="evidence" value="ECO:0007669"/>
    <property type="project" value="UniProtKB-UniRule"/>
</dbReference>
<dbReference type="PANTHER" id="PTHR30313">
    <property type="entry name" value="DNA PRIMASE"/>
    <property type="match status" value="1"/>
</dbReference>
<dbReference type="GO" id="GO:0005737">
    <property type="term" value="C:cytoplasm"/>
    <property type="evidence" value="ECO:0007669"/>
    <property type="project" value="TreeGrafter"/>
</dbReference>
<keyword evidence="10 12" id="KW-0238">DNA-binding</keyword>
<feature type="compositionally biased region" description="Low complexity" evidence="16">
    <location>
        <begin position="447"/>
        <end position="456"/>
    </location>
</feature>
<proteinExistence type="inferred from homology"/>
<evidence type="ECO:0000256" key="12">
    <source>
        <dbReference type="HAMAP-Rule" id="MF_00974"/>
    </source>
</evidence>
<dbReference type="GO" id="GO:0003677">
    <property type="term" value="F:DNA binding"/>
    <property type="evidence" value="ECO:0007669"/>
    <property type="project" value="UniProtKB-KW"/>
</dbReference>
<keyword evidence="11 12" id="KW-0804">Transcription</keyword>
<dbReference type="Pfam" id="PF13155">
    <property type="entry name" value="Toprim_2"/>
    <property type="match status" value="1"/>
</dbReference>
<dbReference type="Pfam" id="PF01807">
    <property type="entry name" value="Zn_ribbon_DnaG"/>
    <property type="match status" value="1"/>
</dbReference>
<dbReference type="NCBIfam" id="TIGR01391">
    <property type="entry name" value="dnaG"/>
    <property type="match status" value="1"/>
</dbReference>
<evidence type="ECO:0000256" key="14">
    <source>
        <dbReference type="PIRSR" id="PIRSR002811-1"/>
    </source>
</evidence>
<dbReference type="SMART" id="SM00400">
    <property type="entry name" value="ZnF_CHCC"/>
    <property type="match status" value="1"/>
</dbReference>
<keyword evidence="5 12" id="KW-0235">DNA replication</keyword>
<dbReference type="InterPro" id="IPR037068">
    <property type="entry name" value="DNA_primase_core_N_sf"/>
</dbReference>
<dbReference type="InterPro" id="IPR034151">
    <property type="entry name" value="TOPRIM_DnaG_bac"/>
</dbReference>
<sequence>MAGLIPEKVIEKVRSNVNIVDVISQYVSLEKKGKDYIGLCPFHQEKTPSFTVNEDKQFFKCFGCGKGGNVFKFLMYKDNLTFPESVKQVAEFAHIKLSGNFTKPKVSNTMTLMFQDATEFYHHVLLTTNAGRRGLRYARKRKMSDEILEHFQIGYAPKQDNLLLTFLRGRNYKDDDLFRSGLFVESKDGRLFDRFRDRLMFPLGNESGYVIGFSGRRISNDKTVAKYINSPETKLFNKSKVLFNFSEAKKAAKQEGHLVLYEGYMDVISAYKAGVKSGIASMGTSLTDQQIYMLKRVTKNIIINYDGDEPGVHAEERATKMFQKAGGFNIGVVVLPDGLDPDEYVKKYGAEKYQDEVKGAFTATDFFLKRLAKKYNLNNDREKIVYLDEAVKVIAKLTNPVEQDLYIDKIAKAQGVSKASLKANLIKQQRRERTANRHKGSNYDNSLPTPELQDLTPPTPTDAPEDEKGDRDPVQTRLLYLFIHSTHAKNYLLKKKFLFPDKDYAKLAELWLKFSESHENPEINSFLDFIPEELQGIIVSAEMADMPDDFTENEIDEQISALHMRKINSKLDELKNQLNDARRKTDTEEIIKITQKILNLKRIQGKKEAF</sequence>
<dbReference type="Gene3D" id="1.10.860.10">
    <property type="entry name" value="DNAb Helicase, Chain A"/>
    <property type="match status" value="1"/>
</dbReference>
<dbReference type="Gene3D" id="3.90.580.10">
    <property type="entry name" value="Zinc finger, CHC2-type domain"/>
    <property type="match status" value="1"/>
</dbReference>
<evidence type="ECO:0000256" key="15">
    <source>
        <dbReference type="SAM" id="Coils"/>
    </source>
</evidence>
<dbReference type="FunFam" id="3.90.580.10:FF:000001">
    <property type="entry name" value="DNA primase"/>
    <property type="match status" value="1"/>
</dbReference>
<name>A0A0D6A467_9LACO</name>
<evidence type="ECO:0000256" key="1">
    <source>
        <dbReference type="ARBA" id="ARBA00022478"/>
    </source>
</evidence>
<comment type="subunit">
    <text evidence="12">Monomer. Interacts with DnaB.</text>
</comment>
<comment type="similarity">
    <text evidence="12 13">Belongs to the DnaG primase family.</text>
</comment>
<dbReference type="PANTHER" id="PTHR30313:SF2">
    <property type="entry name" value="DNA PRIMASE"/>
    <property type="match status" value="1"/>
</dbReference>
<evidence type="ECO:0000256" key="11">
    <source>
        <dbReference type="ARBA" id="ARBA00023163"/>
    </source>
</evidence>
<keyword evidence="9" id="KW-0460">Magnesium</keyword>
<protein>
    <recommendedName>
        <fullName evidence="12 13">DNA primase</fullName>
        <ecNumber evidence="12">2.7.7.101</ecNumber>
    </recommendedName>
</protein>
<dbReference type="SUPFAM" id="SSF56731">
    <property type="entry name" value="DNA primase core"/>
    <property type="match status" value="1"/>
</dbReference>
<dbReference type="GO" id="GO:0003899">
    <property type="term" value="F:DNA-directed RNA polymerase activity"/>
    <property type="evidence" value="ECO:0007669"/>
    <property type="project" value="UniProtKB-UniRule"/>
</dbReference>
<dbReference type="GO" id="GO:1990077">
    <property type="term" value="C:primosome complex"/>
    <property type="evidence" value="ECO:0007669"/>
    <property type="project" value="UniProtKB-KW"/>
</dbReference>
<keyword evidence="7 12" id="KW-0863">Zinc-finger</keyword>
<dbReference type="OrthoDB" id="9803773at2"/>
<dbReference type="InterPro" id="IPR002694">
    <property type="entry name" value="Znf_CHC2"/>
</dbReference>
<evidence type="ECO:0000256" key="13">
    <source>
        <dbReference type="PIRNR" id="PIRNR002811"/>
    </source>
</evidence>
<dbReference type="PROSITE" id="PS50880">
    <property type="entry name" value="TOPRIM"/>
    <property type="match status" value="1"/>
</dbReference>
<dbReference type="InterPro" id="IPR030846">
    <property type="entry name" value="DnaG_bac"/>
</dbReference>
<dbReference type="EC" id="2.7.7.101" evidence="12"/>
<evidence type="ECO:0000256" key="3">
    <source>
        <dbReference type="ARBA" id="ARBA00022679"/>
    </source>
</evidence>
<dbReference type="InterPro" id="IPR050219">
    <property type="entry name" value="DnaG_primase"/>
</dbReference>
<dbReference type="Pfam" id="PF08275">
    <property type="entry name" value="DNAG_N"/>
    <property type="match status" value="1"/>
</dbReference>
<dbReference type="SMART" id="SM00493">
    <property type="entry name" value="TOPRIM"/>
    <property type="match status" value="1"/>
</dbReference>
<dbReference type="PATRIC" id="fig|1600.4.peg.868"/>
<dbReference type="InterPro" id="IPR019475">
    <property type="entry name" value="DNA_primase_DnaB-bd"/>
</dbReference>
<dbReference type="EMBL" id="AP014808">
    <property type="protein sequence ID" value="BAQ57235.1"/>
    <property type="molecule type" value="Genomic_DNA"/>
</dbReference>
<dbReference type="Gene3D" id="3.40.1360.10">
    <property type="match status" value="1"/>
</dbReference>
<evidence type="ECO:0000256" key="5">
    <source>
        <dbReference type="ARBA" id="ARBA00022705"/>
    </source>
</evidence>
<dbReference type="Proteomes" id="UP000035709">
    <property type="component" value="Chromosome"/>
</dbReference>
<evidence type="ECO:0000256" key="7">
    <source>
        <dbReference type="ARBA" id="ARBA00022771"/>
    </source>
</evidence>
<dbReference type="Pfam" id="PF10410">
    <property type="entry name" value="DnaB_bind"/>
    <property type="match status" value="1"/>
</dbReference>
<evidence type="ECO:0000259" key="17">
    <source>
        <dbReference type="PROSITE" id="PS50880"/>
    </source>
</evidence>
<dbReference type="InterPro" id="IPR013264">
    <property type="entry name" value="DNAG_N"/>
</dbReference>
<dbReference type="AlphaFoldDB" id="A0A0D6A467"/>
<evidence type="ECO:0000256" key="10">
    <source>
        <dbReference type="ARBA" id="ARBA00023125"/>
    </source>
</evidence>
<dbReference type="HAMAP" id="MF_00974">
    <property type="entry name" value="DNA_primase_DnaG"/>
    <property type="match status" value="1"/>
</dbReference>
<keyword evidence="1 12" id="KW-0240">DNA-directed RNA polymerase</keyword>
<feature type="zinc finger region" description="CHC2-type" evidence="12 14">
    <location>
        <begin position="40"/>
        <end position="64"/>
    </location>
</feature>
<dbReference type="GO" id="GO:0008270">
    <property type="term" value="F:zinc ion binding"/>
    <property type="evidence" value="ECO:0007669"/>
    <property type="project" value="UniProtKB-UniRule"/>
</dbReference>
<keyword evidence="19" id="KW-1185">Reference proteome</keyword>
<dbReference type="InterPro" id="IPR006295">
    <property type="entry name" value="DNA_primase_DnaG"/>
</dbReference>
<accession>A0A0D6A467</accession>
<evidence type="ECO:0000256" key="4">
    <source>
        <dbReference type="ARBA" id="ARBA00022695"/>
    </source>
</evidence>
<keyword evidence="6 12" id="KW-0479">Metal-binding</keyword>
<evidence type="ECO:0000313" key="18">
    <source>
        <dbReference type="EMBL" id="BAQ57235.1"/>
    </source>
</evidence>
<keyword evidence="8 12" id="KW-0862">Zinc</keyword>
<dbReference type="CDD" id="cd03364">
    <property type="entry name" value="TOPRIM_DnaG_primases"/>
    <property type="match status" value="1"/>
</dbReference>
<dbReference type="KEGG" id="lae:LBAT_0846"/>
<dbReference type="InterPro" id="IPR036977">
    <property type="entry name" value="DNA_primase_Znf_CHC2"/>
</dbReference>
<dbReference type="PIRSF" id="PIRSF002811">
    <property type="entry name" value="DnaG"/>
    <property type="match status" value="1"/>
</dbReference>
<feature type="domain" description="Toprim" evidence="17">
    <location>
        <begin position="256"/>
        <end position="340"/>
    </location>
</feature>
<feature type="region of interest" description="Disordered" evidence="16">
    <location>
        <begin position="427"/>
        <end position="471"/>
    </location>
</feature>
<evidence type="ECO:0000313" key="19">
    <source>
        <dbReference type="Proteomes" id="UP000035709"/>
    </source>
</evidence>
<evidence type="ECO:0000256" key="9">
    <source>
        <dbReference type="ARBA" id="ARBA00022842"/>
    </source>
</evidence>
<dbReference type="GO" id="GO:0000428">
    <property type="term" value="C:DNA-directed RNA polymerase complex"/>
    <property type="evidence" value="ECO:0007669"/>
    <property type="project" value="UniProtKB-KW"/>
</dbReference>